<dbReference type="OrthoDB" id="9808310at2"/>
<dbReference type="KEGG" id="otm:OSB_24420"/>
<dbReference type="RefSeq" id="WP_049835234.1">
    <property type="nucleotide sequence ID" value="NZ_CP012160.1"/>
</dbReference>
<evidence type="ECO:0000313" key="2">
    <source>
        <dbReference type="Proteomes" id="UP000067444"/>
    </source>
</evidence>
<organism evidence="1 2">
    <name type="scientific">Octadecabacter temperatus</name>
    <dbReference type="NCBI Taxonomy" id="1458307"/>
    <lineage>
        <taxon>Bacteria</taxon>
        <taxon>Pseudomonadati</taxon>
        <taxon>Pseudomonadota</taxon>
        <taxon>Alphaproteobacteria</taxon>
        <taxon>Rhodobacterales</taxon>
        <taxon>Roseobacteraceae</taxon>
        <taxon>Octadecabacter</taxon>
    </lineage>
</organism>
<name>A0A0K0Y7Y7_9RHOB</name>
<accession>A0A0K0Y7Y7</accession>
<dbReference type="STRING" id="1458307.OSB_24420"/>
<gene>
    <name evidence="1" type="ORF">OSB_24420</name>
</gene>
<dbReference type="SUPFAM" id="SSF69118">
    <property type="entry name" value="AhpD-like"/>
    <property type="match status" value="1"/>
</dbReference>
<dbReference type="PANTHER" id="PTHR35446:SF3">
    <property type="entry name" value="CMD DOMAIN-CONTAINING PROTEIN"/>
    <property type="match status" value="1"/>
</dbReference>
<proteinExistence type="predicted"/>
<dbReference type="Gene3D" id="1.20.1290.10">
    <property type="entry name" value="AhpD-like"/>
    <property type="match status" value="1"/>
</dbReference>
<dbReference type="AlphaFoldDB" id="A0A0K0Y7Y7"/>
<reference evidence="1 2" key="1">
    <citation type="journal article" date="2015" name="Genome Announc.">
        <title>Closed Genome Sequence of Octadecabacter temperatus SB1, the First Mesophilic Species of the Genus Octadecabacter.</title>
        <authorList>
            <person name="Voget S."/>
            <person name="Billerbeck S."/>
            <person name="Simon M."/>
            <person name="Daniel R."/>
        </authorList>
    </citation>
    <scope>NUCLEOTIDE SEQUENCE [LARGE SCALE GENOMIC DNA]</scope>
    <source>
        <strain evidence="1 2">SB1</strain>
    </source>
</reference>
<evidence type="ECO:0000313" key="1">
    <source>
        <dbReference type="EMBL" id="AKS46977.1"/>
    </source>
</evidence>
<dbReference type="PATRIC" id="fig|1458307.3.peg.2464"/>
<keyword evidence="2" id="KW-1185">Reference proteome</keyword>
<protein>
    <submittedName>
        <fullName evidence="1">Uncharacterized protein</fullName>
    </submittedName>
</protein>
<dbReference type="PANTHER" id="PTHR35446">
    <property type="entry name" value="SI:CH211-175M2.5"/>
    <property type="match status" value="1"/>
</dbReference>
<dbReference type="EMBL" id="CP012160">
    <property type="protein sequence ID" value="AKS46977.1"/>
    <property type="molecule type" value="Genomic_DNA"/>
</dbReference>
<sequence length="189" mass="21072">MVTFPSHDMTSAPEASKPLLEKSQAAFGRLPGLHKVLAESPQAFEGYQVLHKLATETDFNADEITVVWQTINVENECHYCVPAHTGIAKMMKVDDALSEALRSEAPLPTDKLNTLRKFTLQVVRQRGNIEDAQFEAFFAAGFTQRSALDVVLVVAQKTMSNYVNHFAKTPVDEVFHPLLWERGDTPVES</sequence>
<dbReference type="InterPro" id="IPR029032">
    <property type="entry name" value="AhpD-like"/>
</dbReference>
<dbReference type="Proteomes" id="UP000067444">
    <property type="component" value="Chromosome"/>
</dbReference>